<dbReference type="AlphaFoldDB" id="A0A6A6GJ15"/>
<sequence>MVDKATIRAIAKRGLFERPETFRSIRTGRTYKWNEKINDMIQPYAEDFLKQQHLSLRSIIQDLSDKIDDLLKHCEAMASAHEQQLGIKVDLMKEMVETCRSSVLNAMHSFQSNMVKVEETIKLDMMSLKYCDMHMKPFYHNTQTLHKPDFHGKVGAALLEHTSTAGYNHFTRMLDDVTAELAEKQDKATTELEYAIQTAVDDLSSKLNSHLTRGDEYSKDKAALQIFMVKYDVEMQKIMLAMEKVEELMQSW</sequence>
<keyword evidence="2" id="KW-1185">Reference proteome</keyword>
<proteinExistence type="predicted"/>
<gene>
    <name evidence="1" type="ORF">BDZ85DRAFT_257540</name>
</gene>
<accession>A0A6A6GJ15</accession>
<dbReference type="EMBL" id="ML992503">
    <property type="protein sequence ID" value="KAF2225470.1"/>
    <property type="molecule type" value="Genomic_DNA"/>
</dbReference>
<organism evidence="1 2">
    <name type="scientific">Elsinoe ampelina</name>
    <dbReference type="NCBI Taxonomy" id="302913"/>
    <lineage>
        <taxon>Eukaryota</taxon>
        <taxon>Fungi</taxon>
        <taxon>Dikarya</taxon>
        <taxon>Ascomycota</taxon>
        <taxon>Pezizomycotina</taxon>
        <taxon>Dothideomycetes</taxon>
        <taxon>Dothideomycetidae</taxon>
        <taxon>Myriangiales</taxon>
        <taxon>Elsinoaceae</taxon>
        <taxon>Elsinoe</taxon>
    </lineage>
</organism>
<evidence type="ECO:0000313" key="1">
    <source>
        <dbReference type="EMBL" id="KAF2225470.1"/>
    </source>
</evidence>
<evidence type="ECO:0000313" key="2">
    <source>
        <dbReference type="Proteomes" id="UP000799538"/>
    </source>
</evidence>
<dbReference type="Proteomes" id="UP000799538">
    <property type="component" value="Unassembled WGS sequence"/>
</dbReference>
<dbReference type="OrthoDB" id="10378945at2759"/>
<reference evidence="2" key="1">
    <citation type="journal article" date="2020" name="Stud. Mycol.">
        <title>101 Dothideomycetes genomes: A test case for predicting lifestyles and emergence of pathogens.</title>
        <authorList>
            <person name="Haridas S."/>
            <person name="Albert R."/>
            <person name="Binder M."/>
            <person name="Bloem J."/>
            <person name="LaButti K."/>
            <person name="Salamov A."/>
            <person name="Andreopoulos B."/>
            <person name="Baker S."/>
            <person name="Barry K."/>
            <person name="Bills G."/>
            <person name="Bluhm B."/>
            <person name="Cannon C."/>
            <person name="Castanera R."/>
            <person name="Culley D."/>
            <person name="Daum C."/>
            <person name="Ezra D."/>
            <person name="Gonzalez J."/>
            <person name="Henrissat B."/>
            <person name="Kuo A."/>
            <person name="Liang C."/>
            <person name="Lipzen A."/>
            <person name="Lutzoni F."/>
            <person name="Magnuson J."/>
            <person name="Mondo S."/>
            <person name="Nolan M."/>
            <person name="Ohm R."/>
            <person name="Pangilinan J."/>
            <person name="Park H.-J."/>
            <person name="Ramirez L."/>
            <person name="Alfaro M."/>
            <person name="Sun H."/>
            <person name="Tritt A."/>
            <person name="Yoshinaga Y."/>
            <person name="Zwiers L.-H."/>
            <person name="Turgeon B."/>
            <person name="Goodwin S."/>
            <person name="Spatafora J."/>
            <person name="Crous P."/>
            <person name="Grigoriev I."/>
        </authorList>
    </citation>
    <scope>NUCLEOTIDE SEQUENCE [LARGE SCALE GENOMIC DNA]</scope>
    <source>
        <strain evidence="2">CECT 20119</strain>
    </source>
</reference>
<protein>
    <submittedName>
        <fullName evidence="1">Uncharacterized protein</fullName>
    </submittedName>
</protein>
<name>A0A6A6GJ15_9PEZI</name>